<name>A0A4Y7QHE8_9AGAM</name>
<dbReference type="EMBL" id="ML170161">
    <property type="protein sequence ID" value="TDL26681.1"/>
    <property type="molecule type" value="Genomic_DNA"/>
</dbReference>
<organism evidence="2 3">
    <name type="scientific">Rickenella mellea</name>
    <dbReference type="NCBI Taxonomy" id="50990"/>
    <lineage>
        <taxon>Eukaryota</taxon>
        <taxon>Fungi</taxon>
        <taxon>Dikarya</taxon>
        <taxon>Basidiomycota</taxon>
        <taxon>Agaricomycotina</taxon>
        <taxon>Agaricomycetes</taxon>
        <taxon>Hymenochaetales</taxon>
        <taxon>Rickenellaceae</taxon>
        <taxon>Rickenella</taxon>
    </lineage>
</organism>
<feature type="compositionally biased region" description="Basic and acidic residues" evidence="1">
    <location>
        <begin position="19"/>
        <end position="29"/>
    </location>
</feature>
<feature type="compositionally biased region" description="Acidic residues" evidence="1">
    <location>
        <begin position="9"/>
        <end position="18"/>
    </location>
</feature>
<evidence type="ECO:0000256" key="1">
    <source>
        <dbReference type="SAM" id="MobiDB-lite"/>
    </source>
</evidence>
<dbReference type="AlphaFoldDB" id="A0A4Y7QHE8"/>
<dbReference type="Proteomes" id="UP000294933">
    <property type="component" value="Unassembled WGS sequence"/>
</dbReference>
<accession>A0A4Y7QHE8</accession>
<protein>
    <submittedName>
        <fullName evidence="2">Uncharacterized protein</fullName>
    </submittedName>
</protein>
<proteinExistence type="predicted"/>
<dbReference type="VEuPathDB" id="FungiDB:BD410DRAFT_783792"/>
<gene>
    <name evidence="2" type="ORF">BD410DRAFT_783792</name>
</gene>
<evidence type="ECO:0000313" key="2">
    <source>
        <dbReference type="EMBL" id="TDL26681.1"/>
    </source>
</evidence>
<evidence type="ECO:0000313" key="3">
    <source>
        <dbReference type="Proteomes" id="UP000294933"/>
    </source>
</evidence>
<feature type="region of interest" description="Disordered" evidence="1">
    <location>
        <begin position="1"/>
        <end position="29"/>
    </location>
</feature>
<sequence>MSLHRESYDEYEYDSDCESESRYTGRSREIQDEEDLHIGHVESASAVENPEINYDYPPGGDAGTTELQGENRDFIKDYVLYPVRGVVQQM</sequence>
<reference evidence="2 3" key="1">
    <citation type="submission" date="2018-06" db="EMBL/GenBank/DDBJ databases">
        <title>A transcriptomic atlas of mushroom development highlights an independent origin of complex multicellularity.</title>
        <authorList>
            <consortium name="DOE Joint Genome Institute"/>
            <person name="Krizsan K."/>
            <person name="Almasi E."/>
            <person name="Merenyi Z."/>
            <person name="Sahu N."/>
            <person name="Viragh M."/>
            <person name="Koszo T."/>
            <person name="Mondo S."/>
            <person name="Kiss B."/>
            <person name="Balint B."/>
            <person name="Kues U."/>
            <person name="Barry K."/>
            <person name="Hegedus J.C."/>
            <person name="Henrissat B."/>
            <person name="Johnson J."/>
            <person name="Lipzen A."/>
            <person name="Ohm R."/>
            <person name="Nagy I."/>
            <person name="Pangilinan J."/>
            <person name="Yan J."/>
            <person name="Xiong Y."/>
            <person name="Grigoriev I.V."/>
            <person name="Hibbett D.S."/>
            <person name="Nagy L.G."/>
        </authorList>
    </citation>
    <scope>NUCLEOTIDE SEQUENCE [LARGE SCALE GENOMIC DNA]</scope>
    <source>
        <strain evidence="2 3">SZMC22713</strain>
    </source>
</reference>
<keyword evidence="3" id="KW-1185">Reference proteome</keyword>